<dbReference type="VEuPathDB" id="FungiDB:CLCR_03505"/>
<evidence type="ECO:0000256" key="1">
    <source>
        <dbReference type="SAM" id="MobiDB-lite"/>
    </source>
</evidence>
<evidence type="ECO:0000313" key="4">
    <source>
        <dbReference type="Proteomes" id="UP000094526"/>
    </source>
</evidence>
<reference evidence="4" key="1">
    <citation type="submission" date="2015-07" db="EMBL/GenBank/DDBJ databases">
        <authorList>
            <person name="Teixeira M.M."/>
            <person name="Souza R.C."/>
            <person name="Almeida L.G."/>
            <person name="Vicente V.A."/>
            <person name="de Hoog S."/>
            <person name="Bocca A.L."/>
            <person name="de Almeida S.R."/>
            <person name="Vasconcelos A.T."/>
            <person name="Felipe M.S."/>
        </authorList>
    </citation>
    <scope>NUCLEOTIDE SEQUENCE [LARGE SCALE GENOMIC DNA]</scope>
    <source>
        <strain evidence="4">KSF</strain>
    </source>
</reference>
<dbReference type="Proteomes" id="UP000094526">
    <property type="component" value="Unassembled WGS sequence"/>
</dbReference>
<feature type="compositionally biased region" description="Polar residues" evidence="1">
    <location>
        <begin position="13"/>
        <end position="22"/>
    </location>
</feature>
<evidence type="ECO:0000259" key="2">
    <source>
        <dbReference type="PROSITE" id="PS50280"/>
    </source>
</evidence>
<keyword evidence="4" id="KW-1185">Reference proteome</keyword>
<dbReference type="CDD" id="cd20071">
    <property type="entry name" value="SET_SMYD"/>
    <property type="match status" value="1"/>
</dbReference>
<name>A0A1C1CH16_9EURO</name>
<organism evidence="3 4">
    <name type="scientific">Cladophialophora carrionii</name>
    <dbReference type="NCBI Taxonomy" id="86049"/>
    <lineage>
        <taxon>Eukaryota</taxon>
        <taxon>Fungi</taxon>
        <taxon>Dikarya</taxon>
        <taxon>Ascomycota</taxon>
        <taxon>Pezizomycotina</taxon>
        <taxon>Eurotiomycetes</taxon>
        <taxon>Chaetothyriomycetidae</taxon>
        <taxon>Chaetothyriales</taxon>
        <taxon>Herpotrichiellaceae</taxon>
        <taxon>Cladophialophora</taxon>
    </lineage>
</organism>
<dbReference type="EMBL" id="LGRB01000013">
    <property type="protein sequence ID" value="OCT47799.1"/>
    <property type="molecule type" value="Genomic_DNA"/>
</dbReference>
<dbReference type="InterPro" id="IPR001214">
    <property type="entry name" value="SET_dom"/>
</dbReference>
<dbReference type="eggNOG" id="KOG2084">
    <property type="taxonomic scope" value="Eukaryota"/>
</dbReference>
<dbReference type="PANTHER" id="PTHR47332">
    <property type="entry name" value="SET DOMAIN-CONTAINING PROTEIN 5"/>
    <property type="match status" value="1"/>
</dbReference>
<accession>A0A1C1CH16</accession>
<feature type="compositionally biased region" description="Basic and acidic residues" evidence="1">
    <location>
        <begin position="28"/>
        <end position="40"/>
    </location>
</feature>
<dbReference type="InterPro" id="IPR046341">
    <property type="entry name" value="SET_dom_sf"/>
</dbReference>
<proteinExistence type="predicted"/>
<dbReference type="AlphaFoldDB" id="A0A1C1CH16"/>
<dbReference type="InterPro" id="IPR053185">
    <property type="entry name" value="SET_domain_protein"/>
</dbReference>
<dbReference type="STRING" id="86049.A0A1C1CH16"/>
<sequence length="423" mass="47821">MRKGKRSKKRNETVTGSEQQHGPGSHDILVRDKRGVDEKPTPQVEVEVGIERLTLDDDNLDGSALLVSLLEDNTSSTDASCSSASTSTITSPQDTLLEVVSTPDRGLAVFTTRKIKAGTLILAERPLIALSKTEETDPQSIERHFAALPRPEQKVYLSLFDAQKSRMSRVVSIYYSNCYNCEGEGSTRDGSAIGALSSRINHSCVPNVQFSYHAGKGEMRFFALKDIPRGREVCGNYERDVCHRVAERQRRQRMYYGFACACEACVPRTEFWARSDERRRGMYDALGRVKGLEKRWAAEERGQERREEEGVGQSENEYEKEKRKRKERALIVIDALDALTRLEGLLIKEGLVGVPLANTYRRMAKWAERKGETATQDVVKWKTRELQVCITCFGDDGQRAQDIKTRLGELSRREKPYVMSHSC</sequence>
<dbReference type="OrthoDB" id="265717at2759"/>
<dbReference type="Gene3D" id="2.170.270.10">
    <property type="entry name" value="SET domain"/>
    <property type="match status" value="1"/>
</dbReference>
<dbReference type="Pfam" id="PF00856">
    <property type="entry name" value="SET"/>
    <property type="match status" value="1"/>
</dbReference>
<evidence type="ECO:0000313" key="3">
    <source>
        <dbReference type="EMBL" id="OCT47799.1"/>
    </source>
</evidence>
<feature type="domain" description="SET" evidence="2">
    <location>
        <begin position="95"/>
        <end position="238"/>
    </location>
</feature>
<dbReference type="PANTHER" id="PTHR47332:SF2">
    <property type="entry name" value="SET-6"/>
    <property type="match status" value="1"/>
</dbReference>
<dbReference type="SMART" id="SM00317">
    <property type="entry name" value="SET"/>
    <property type="match status" value="1"/>
</dbReference>
<dbReference type="VEuPathDB" id="FungiDB:G647_04547"/>
<feature type="region of interest" description="Disordered" evidence="1">
    <location>
        <begin position="1"/>
        <end position="42"/>
    </location>
</feature>
<dbReference type="SUPFAM" id="SSF82199">
    <property type="entry name" value="SET domain"/>
    <property type="match status" value="1"/>
</dbReference>
<comment type="caution">
    <text evidence="3">The sequence shown here is derived from an EMBL/GenBank/DDBJ whole genome shotgun (WGS) entry which is preliminary data.</text>
</comment>
<protein>
    <recommendedName>
        <fullName evidence="2">SET domain-containing protein</fullName>
    </recommendedName>
</protein>
<dbReference type="PROSITE" id="PS50280">
    <property type="entry name" value="SET"/>
    <property type="match status" value="1"/>
</dbReference>
<gene>
    <name evidence="3" type="ORF">CLCR_03505</name>
</gene>